<dbReference type="GO" id="GO:1990281">
    <property type="term" value="C:efflux pump complex"/>
    <property type="evidence" value="ECO:0007669"/>
    <property type="project" value="TreeGrafter"/>
</dbReference>
<sequence length="381" mass="41387">MIQIQNISRLSCQLAITTGVAFFTLALSGCNSNKGPKNLADQEAHEEISYAALRVNTSQPVRELNLPGELESFYETDLFPRVSSYISKMHVDIGDQVSKGQVLAELEAPELIANLTAAYSKVKAAEAVFGASKAAFRRAMKTRQTPGAISEMDVDAARTKVISDSLTVVAEEAHYQSVKQLADYLKIVAPFAGMVTDRRLSPGAFVGPGGQNALPILKIRQLDRLRLRLAVPEAYLGDIKVGTDVSFSVSTFRSESFTGKIARVSNSVRPDTRSEMIEIDISNPKRRLKPGMFVSAKLPVTAVEGSIYVPQSAVVSNLERTFVIKVEQGRARWVDVQKGDATAGQVQIFGNIAQGDTILRAANEDIAMDEPIKIDLSAMNP</sequence>
<comment type="caution">
    <text evidence="5">The sequence shown here is derived from an EMBL/GenBank/DDBJ whole genome shotgun (WGS) entry which is preliminary data.</text>
</comment>
<organism evidence="5 6">
    <name type="scientific">Dyadobacter luteus</name>
    <dbReference type="NCBI Taxonomy" id="2259619"/>
    <lineage>
        <taxon>Bacteria</taxon>
        <taxon>Pseudomonadati</taxon>
        <taxon>Bacteroidota</taxon>
        <taxon>Cytophagia</taxon>
        <taxon>Cytophagales</taxon>
        <taxon>Spirosomataceae</taxon>
        <taxon>Dyadobacter</taxon>
    </lineage>
</organism>
<dbReference type="RefSeq" id="WP_115830107.1">
    <property type="nucleotide sequence ID" value="NZ_QNUL01000004.1"/>
</dbReference>
<evidence type="ECO:0000259" key="3">
    <source>
        <dbReference type="Pfam" id="PF25973"/>
    </source>
</evidence>
<dbReference type="Pfam" id="PF25973">
    <property type="entry name" value="BSH_CzcB"/>
    <property type="match status" value="1"/>
</dbReference>
<reference evidence="5 6" key="1">
    <citation type="submission" date="2018-07" db="EMBL/GenBank/DDBJ databases">
        <title>Dyadobacter roseus sp. nov., isolated from rose rhizosphere soil.</title>
        <authorList>
            <person name="Chen L."/>
        </authorList>
    </citation>
    <scope>NUCLEOTIDE SEQUENCE [LARGE SCALE GENOMIC DNA]</scope>
    <source>
        <strain evidence="5 6">RS19</strain>
    </source>
</reference>
<dbReference type="Proteomes" id="UP000256373">
    <property type="component" value="Unassembled WGS sequence"/>
</dbReference>
<dbReference type="Gene3D" id="2.40.420.20">
    <property type="match status" value="1"/>
</dbReference>
<dbReference type="AlphaFoldDB" id="A0A3D8YE71"/>
<feature type="domain" description="YknX-like C-terminal permuted SH3-like" evidence="4">
    <location>
        <begin position="308"/>
        <end position="366"/>
    </location>
</feature>
<dbReference type="GO" id="GO:0015562">
    <property type="term" value="F:efflux transmembrane transporter activity"/>
    <property type="evidence" value="ECO:0007669"/>
    <property type="project" value="TreeGrafter"/>
</dbReference>
<evidence type="ECO:0000313" key="6">
    <source>
        <dbReference type="Proteomes" id="UP000256373"/>
    </source>
</evidence>
<dbReference type="Gene3D" id="2.40.30.170">
    <property type="match status" value="1"/>
</dbReference>
<evidence type="ECO:0000256" key="1">
    <source>
        <dbReference type="ARBA" id="ARBA00009477"/>
    </source>
</evidence>
<comment type="similarity">
    <text evidence="1">Belongs to the membrane fusion protein (MFP) (TC 8.A.1) family.</text>
</comment>
<dbReference type="PANTHER" id="PTHR30469">
    <property type="entry name" value="MULTIDRUG RESISTANCE PROTEIN MDTA"/>
    <property type="match status" value="1"/>
</dbReference>
<proteinExistence type="inferred from homology"/>
<evidence type="ECO:0000313" key="5">
    <source>
        <dbReference type="EMBL" id="REA62811.1"/>
    </source>
</evidence>
<feature type="domain" description="CzcB-like barrel-sandwich hybrid" evidence="3">
    <location>
        <begin position="78"/>
        <end position="206"/>
    </location>
</feature>
<dbReference type="SUPFAM" id="SSF111369">
    <property type="entry name" value="HlyD-like secretion proteins"/>
    <property type="match status" value="1"/>
</dbReference>
<dbReference type="OrthoDB" id="9806939at2"/>
<dbReference type="FunFam" id="2.40.30.170:FF:000010">
    <property type="entry name" value="Efflux RND transporter periplasmic adaptor subunit"/>
    <property type="match status" value="1"/>
</dbReference>
<name>A0A3D8YE71_9BACT</name>
<dbReference type="Pfam" id="PF25989">
    <property type="entry name" value="YknX_C"/>
    <property type="match status" value="1"/>
</dbReference>
<evidence type="ECO:0000259" key="4">
    <source>
        <dbReference type="Pfam" id="PF25989"/>
    </source>
</evidence>
<dbReference type="Gene3D" id="2.40.50.100">
    <property type="match status" value="1"/>
</dbReference>
<dbReference type="InterPro" id="IPR058647">
    <property type="entry name" value="BSH_CzcB-like"/>
</dbReference>
<dbReference type="EMBL" id="QNUL01000004">
    <property type="protein sequence ID" value="REA62811.1"/>
    <property type="molecule type" value="Genomic_DNA"/>
</dbReference>
<dbReference type="InterPro" id="IPR058792">
    <property type="entry name" value="Beta-barrel_RND_2"/>
</dbReference>
<dbReference type="Gene3D" id="1.10.287.470">
    <property type="entry name" value="Helix hairpin bin"/>
    <property type="match status" value="1"/>
</dbReference>
<accession>A0A3D8YE71</accession>
<evidence type="ECO:0000259" key="2">
    <source>
        <dbReference type="Pfam" id="PF25954"/>
    </source>
</evidence>
<dbReference type="InterPro" id="IPR006143">
    <property type="entry name" value="RND_pump_MFP"/>
</dbReference>
<dbReference type="InterPro" id="IPR058637">
    <property type="entry name" value="YknX-like_C"/>
</dbReference>
<gene>
    <name evidence="5" type="ORF">DSL64_07775</name>
</gene>
<protein>
    <submittedName>
        <fullName evidence="5">Efflux RND transporter periplasmic adaptor subunit</fullName>
    </submittedName>
</protein>
<dbReference type="PANTHER" id="PTHR30469:SF37">
    <property type="entry name" value="RAGD PROTEIN"/>
    <property type="match status" value="1"/>
</dbReference>
<dbReference type="Pfam" id="PF25954">
    <property type="entry name" value="Beta-barrel_RND_2"/>
    <property type="match status" value="1"/>
</dbReference>
<keyword evidence="6" id="KW-1185">Reference proteome</keyword>
<dbReference type="NCBIfam" id="TIGR01730">
    <property type="entry name" value="RND_mfp"/>
    <property type="match status" value="1"/>
</dbReference>
<feature type="domain" description="CusB-like beta-barrel" evidence="2">
    <location>
        <begin position="228"/>
        <end position="298"/>
    </location>
</feature>